<evidence type="ECO:0000256" key="7">
    <source>
        <dbReference type="ARBA" id="ARBA00022723"/>
    </source>
</evidence>
<evidence type="ECO:0000256" key="3">
    <source>
        <dbReference type="ARBA" id="ARBA00004997"/>
    </source>
</evidence>
<protein>
    <recommendedName>
        <fullName evidence="5">pyruvate kinase</fullName>
        <ecNumber evidence="5">2.7.1.40</ecNumber>
    </recommendedName>
</protein>
<evidence type="ECO:0000256" key="4">
    <source>
        <dbReference type="ARBA" id="ARBA00008663"/>
    </source>
</evidence>
<dbReference type="AlphaFoldDB" id="A0A381TYT3"/>
<evidence type="ECO:0000256" key="1">
    <source>
        <dbReference type="ARBA" id="ARBA00001946"/>
    </source>
</evidence>
<reference evidence="16" key="1">
    <citation type="submission" date="2018-05" db="EMBL/GenBank/DDBJ databases">
        <authorList>
            <person name="Lanie J.A."/>
            <person name="Ng W.-L."/>
            <person name="Kazmierczak K.M."/>
            <person name="Andrzejewski T.M."/>
            <person name="Davidsen T.M."/>
            <person name="Wayne K.J."/>
            <person name="Tettelin H."/>
            <person name="Glass J.I."/>
            <person name="Rusch D."/>
            <person name="Podicherti R."/>
            <person name="Tsui H.-C.T."/>
            <person name="Winkler M.E."/>
        </authorList>
    </citation>
    <scope>NUCLEOTIDE SEQUENCE</scope>
</reference>
<dbReference type="InterPro" id="IPR015795">
    <property type="entry name" value="Pyrv_Knase_C"/>
</dbReference>
<dbReference type="NCBIfam" id="NF004978">
    <property type="entry name" value="PRK06354.1"/>
    <property type="match status" value="1"/>
</dbReference>
<sequence>MKRNRKAKILATLGPSSSSPEVIEALFNEGCDVFRLNFSHGSIEDHRKNCQAIRKLEKKYNHATCILADLQGPKLRIGIFKDDKIQLKKGQGFTLDLITTPGDQTRVNFPHPDIYDILTPNTEILVNDGRVKLQVIEQSKDELKTEVLNDGVISNNKGINIPDIILPISSLTTKDKSDLNKAIEMGVDWVALSFVQTSKDIAELRKIVSNNVSVMAKIEKPSAVKNIDDILDASDGVMIARGDLGVELPTEKVPVIQKNIINRCRDFGKPVVVATQMLESMIDHYTPTRAEASDVANAIYDGADAVMLSGESAIGQYPIESVITMNKIIESVEKDKNNFDLEIHEEKIRQKTISTTDAITSAAYTVARNAEAKAVVTFSVSGNTALRMAKERAPVLGIGLSPNIKTARKLQLVWGVHSCHTKDAQNTTEMVQIACSVIKEKKLGLPGDTVVITAGVPFGNAGSTNLLRIAKIIDDKNLT</sequence>
<keyword evidence="9" id="KW-0418">Kinase</keyword>
<keyword evidence="6" id="KW-0808">Transferase</keyword>
<dbReference type="InterPro" id="IPR018209">
    <property type="entry name" value="Pyrv_Knase_AS"/>
</dbReference>
<gene>
    <name evidence="16" type="ORF">METZ01_LOCUS74019</name>
</gene>
<keyword evidence="10" id="KW-0067">ATP-binding</keyword>
<feature type="domain" description="Pyruvate kinase C-terminal" evidence="15">
    <location>
        <begin position="357"/>
        <end position="469"/>
    </location>
</feature>
<dbReference type="PROSITE" id="PS00110">
    <property type="entry name" value="PYRUVATE_KINASE"/>
    <property type="match status" value="1"/>
</dbReference>
<dbReference type="NCBIfam" id="NF004886">
    <property type="entry name" value="PRK06247.1"/>
    <property type="match status" value="1"/>
</dbReference>
<keyword evidence="7" id="KW-0479">Metal-binding</keyword>
<comment type="cofactor">
    <cofactor evidence="1">
        <name>Mg(2+)</name>
        <dbReference type="ChEBI" id="CHEBI:18420"/>
    </cofactor>
</comment>
<comment type="similarity">
    <text evidence="4">Belongs to the pyruvate kinase family.</text>
</comment>
<evidence type="ECO:0000256" key="8">
    <source>
        <dbReference type="ARBA" id="ARBA00022741"/>
    </source>
</evidence>
<dbReference type="GO" id="GO:0004743">
    <property type="term" value="F:pyruvate kinase activity"/>
    <property type="evidence" value="ECO:0007669"/>
    <property type="project" value="UniProtKB-EC"/>
</dbReference>
<evidence type="ECO:0000256" key="13">
    <source>
        <dbReference type="ARBA" id="ARBA00023317"/>
    </source>
</evidence>
<dbReference type="NCBIfam" id="TIGR01064">
    <property type="entry name" value="pyruv_kin"/>
    <property type="match status" value="1"/>
</dbReference>
<dbReference type="EMBL" id="UINC01005412">
    <property type="protein sequence ID" value="SVA21165.1"/>
    <property type="molecule type" value="Genomic_DNA"/>
</dbReference>
<dbReference type="InterPro" id="IPR015793">
    <property type="entry name" value="Pyrv_Knase_brl"/>
</dbReference>
<keyword evidence="12" id="KW-0324">Glycolysis</keyword>
<proteinExistence type="inferred from homology"/>
<comment type="pathway">
    <text evidence="3">Carbohydrate degradation; glycolysis; pyruvate from D-glyceraldehyde 3-phosphate: step 5/5.</text>
</comment>
<dbReference type="InterPro" id="IPR001697">
    <property type="entry name" value="Pyr_Knase"/>
</dbReference>
<evidence type="ECO:0000256" key="10">
    <source>
        <dbReference type="ARBA" id="ARBA00022840"/>
    </source>
</evidence>
<dbReference type="Gene3D" id="3.20.20.60">
    <property type="entry name" value="Phosphoenolpyruvate-binding domains"/>
    <property type="match status" value="1"/>
</dbReference>
<dbReference type="SUPFAM" id="SSF51621">
    <property type="entry name" value="Phosphoenolpyruvate/pyruvate domain"/>
    <property type="match status" value="1"/>
</dbReference>
<dbReference type="GO" id="GO:0016301">
    <property type="term" value="F:kinase activity"/>
    <property type="evidence" value="ECO:0007669"/>
    <property type="project" value="UniProtKB-KW"/>
</dbReference>
<dbReference type="NCBIfam" id="NF004491">
    <property type="entry name" value="PRK05826.1"/>
    <property type="match status" value="1"/>
</dbReference>
<evidence type="ECO:0000259" key="14">
    <source>
        <dbReference type="Pfam" id="PF00224"/>
    </source>
</evidence>
<dbReference type="InterPro" id="IPR015813">
    <property type="entry name" value="Pyrv/PenolPyrv_kinase-like_dom"/>
</dbReference>
<name>A0A381TYT3_9ZZZZ</name>
<accession>A0A381TYT3</accession>
<keyword evidence="8" id="KW-0547">Nucleotide-binding</keyword>
<dbReference type="SUPFAM" id="SSF52935">
    <property type="entry name" value="PK C-terminal domain-like"/>
    <property type="match status" value="1"/>
</dbReference>
<dbReference type="EC" id="2.7.1.40" evidence="5"/>
<dbReference type="InterPro" id="IPR015806">
    <property type="entry name" value="Pyrv_Knase_insert_dom_sf"/>
</dbReference>
<dbReference type="PANTHER" id="PTHR11817">
    <property type="entry name" value="PYRUVATE KINASE"/>
    <property type="match status" value="1"/>
</dbReference>
<evidence type="ECO:0000256" key="2">
    <source>
        <dbReference type="ARBA" id="ARBA00001958"/>
    </source>
</evidence>
<dbReference type="PRINTS" id="PR01050">
    <property type="entry name" value="PYRUVTKNASE"/>
</dbReference>
<organism evidence="16">
    <name type="scientific">marine metagenome</name>
    <dbReference type="NCBI Taxonomy" id="408172"/>
    <lineage>
        <taxon>unclassified sequences</taxon>
        <taxon>metagenomes</taxon>
        <taxon>ecological metagenomes</taxon>
    </lineage>
</organism>
<evidence type="ECO:0000256" key="11">
    <source>
        <dbReference type="ARBA" id="ARBA00022842"/>
    </source>
</evidence>
<dbReference type="GO" id="GO:0000287">
    <property type="term" value="F:magnesium ion binding"/>
    <property type="evidence" value="ECO:0007669"/>
    <property type="project" value="InterPro"/>
</dbReference>
<keyword evidence="13" id="KW-0670">Pyruvate</keyword>
<dbReference type="Pfam" id="PF02887">
    <property type="entry name" value="PK_C"/>
    <property type="match status" value="1"/>
</dbReference>
<evidence type="ECO:0000256" key="6">
    <source>
        <dbReference type="ARBA" id="ARBA00022679"/>
    </source>
</evidence>
<dbReference type="InterPro" id="IPR040442">
    <property type="entry name" value="Pyrv_kinase-like_dom_sf"/>
</dbReference>
<dbReference type="InterPro" id="IPR011037">
    <property type="entry name" value="Pyrv_Knase-like_insert_dom_sf"/>
</dbReference>
<keyword evidence="11" id="KW-0460">Magnesium</keyword>
<evidence type="ECO:0000256" key="12">
    <source>
        <dbReference type="ARBA" id="ARBA00023152"/>
    </source>
</evidence>
<dbReference type="Gene3D" id="3.40.1380.20">
    <property type="entry name" value="Pyruvate kinase, C-terminal domain"/>
    <property type="match status" value="1"/>
</dbReference>
<evidence type="ECO:0000259" key="15">
    <source>
        <dbReference type="Pfam" id="PF02887"/>
    </source>
</evidence>
<dbReference type="InterPro" id="IPR036918">
    <property type="entry name" value="Pyrv_Knase_C_sf"/>
</dbReference>
<feature type="domain" description="Pyruvate kinase barrel" evidence="14">
    <location>
        <begin position="5"/>
        <end position="322"/>
    </location>
</feature>
<dbReference type="UniPathway" id="UPA00109">
    <property type="reaction ID" value="UER00188"/>
</dbReference>
<dbReference type="FunFam" id="2.40.33.10:FF:000001">
    <property type="entry name" value="Pyruvate kinase"/>
    <property type="match status" value="1"/>
</dbReference>
<dbReference type="FunFam" id="3.20.20.60:FF:000025">
    <property type="entry name" value="Pyruvate kinase"/>
    <property type="match status" value="1"/>
</dbReference>
<evidence type="ECO:0000313" key="16">
    <source>
        <dbReference type="EMBL" id="SVA21165.1"/>
    </source>
</evidence>
<comment type="cofactor">
    <cofactor evidence="2">
        <name>K(+)</name>
        <dbReference type="ChEBI" id="CHEBI:29103"/>
    </cofactor>
</comment>
<evidence type="ECO:0000256" key="5">
    <source>
        <dbReference type="ARBA" id="ARBA00012142"/>
    </source>
</evidence>
<dbReference type="GO" id="GO:0030955">
    <property type="term" value="F:potassium ion binding"/>
    <property type="evidence" value="ECO:0007669"/>
    <property type="project" value="InterPro"/>
</dbReference>
<evidence type="ECO:0000256" key="9">
    <source>
        <dbReference type="ARBA" id="ARBA00022777"/>
    </source>
</evidence>
<dbReference type="Gene3D" id="2.40.33.10">
    <property type="entry name" value="PK beta-barrel domain-like"/>
    <property type="match status" value="1"/>
</dbReference>
<dbReference type="SUPFAM" id="SSF50800">
    <property type="entry name" value="PK beta-barrel domain-like"/>
    <property type="match status" value="1"/>
</dbReference>
<dbReference type="Pfam" id="PF00224">
    <property type="entry name" value="PK"/>
    <property type="match status" value="1"/>
</dbReference>
<dbReference type="GO" id="GO:0005524">
    <property type="term" value="F:ATP binding"/>
    <property type="evidence" value="ECO:0007669"/>
    <property type="project" value="UniProtKB-KW"/>
</dbReference>